<reference evidence="3 4" key="1">
    <citation type="submission" date="2024-03" db="EMBL/GenBank/DDBJ databases">
        <title>Adaptation during the transition from Ophiocordyceps entomopathogen to insect associate is accompanied by gene loss and intensified selection.</title>
        <authorList>
            <person name="Ward C.M."/>
            <person name="Onetto C.A."/>
            <person name="Borneman A.R."/>
        </authorList>
    </citation>
    <scope>NUCLEOTIDE SEQUENCE [LARGE SCALE GENOMIC DNA]</scope>
    <source>
        <strain evidence="3">AWRI1</strain>
        <tissue evidence="3">Single Adult Female</tissue>
    </source>
</reference>
<dbReference type="InterPro" id="IPR002059">
    <property type="entry name" value="CSP_DNA-bd"/>
</dbReference>
<organism evidence="3 4">
    <name type="scientific">Parthenolecanium corni</name>
    <dbReference type="NCBI Taxonomy" id="536013"/>
    <lineage>
        <taxon>Eukaryota</taxon>
        <taxon>Metazoa</taxon>
        <taxon>Ecdysozoa</taxon>
        <taxon>Arthropoda</taxon>
        <taxon>Hexapoda</taxon>
        <taxon>Insecta</taxon>
        <taxon>Pterygota</taxon>
        <taxon>Neoptera</taxon>
        <taxon>Paraneoptera</taxon>
        <taxon>Hemiptera</taxon>
        <taxon>Sternorrhyncha</taxon>
        <taxon>Coccoidea</taxon>
        <taxon>Coccidae</taxon>
        <taxon>Parthenolecanium</taxon>
    </lineage>
</organism>
<dbReference type="GO" id="GO:0043488">
    <property type="term" value="P:regulation of mRNA stability"/>
    <property type="evidence" value="ECO:0007669"/>
    <property type="project" value="TreeGrafter"/>
</dbReference>
<gene>
    <name evidence="3" type="ORF">V9T40_006229</name>
</gene>
<dbReference type="PROSITE" id="PS51857">
    <property type="entry name" value="CSD_2"/>
    <property type="match status" value="1"/>
</dbReference>
<dbReference type="PANTHER" id="PTHR12962">
    <property type="entry name" value="CALCIUM-REGULATED HEAT STABLE PROTEIN CRHSP-24-RELATED"/>
    <property type="match status" value="1"/>
</dbReference>
<dbReference type="InterPro" id="IPR052069">
    <property type="entry name" value="Ca-reg_mRNA-binding_domain"/>
</dbReference>
<dbReference type="PANTHER" id="PTHR12962:SF1">
    <property type="entry name" value="COLD SHOCK DOMAIN-CONTAINING PROTEIN CG9705"/>
    <property type="match status" value="1"/>
</dbReference>
<dbReference type="CDD" id="cd04458">
    <property type="entry name" value="CSP_CDS"/>
    <property type="match status" value="1"/>
</dbReference>
<sequence>MFNAHSPGRDGAISPVLQLPSPIITRRTRTLSTSAKAMSNPEEVGIVKYFCRARGHGFITPENGSEDVFVHISDIEGEYVPLPGDEVNYRLCPIPPKFEKNQAVHVKIVNLTPQVHLKWSTPDPETSTSPNK</sequence>
<dbReference type="InterPro" id="IPR011129">
    <property type="entry name" value="CSD"/>
</dbReference>
<dbReference type="Gene3D" id="2.40.50.140">
    <property type="entry name" value="Nucleic acid-binding proteins"/>
    <property type="match status" value="1"/>
</dbReference>
<keyword evidence="4" id="KW-1185">Reference proteome</keyword>
<dbReference type="Pfam" id="PF00313">
    <property type="entry name" value="CSD"/>
    <property type="match status" value="1"/>
</dbReference>
<proteinExistence type="predicted"/>
<feature type="domain" description="CSD" evidence="2">
    <location>
        <begin position="42"/>
        <end position="108"/>
    </location>
</feature>
<dbReference type="Proteomes" id="UP001367676">
    <property type="component" value="Unassembled WGS sequence"/>
</dbReference>
<evidence type="ECO:0000313" key="4">
    <source>
        <dbReference type="Proteomes" id="UP001367676"/>
    </source>
</evidence>
<dbReference type="GO" id="GO:0005737">
    <property type="term" value="C:cytoplasm"/>
    <property type="evidence" value="ECO:0007669"/>
    <property type="project" value="TreeGrafter"/>
</dbReference>
<evidence type="ECO:0000259" key="2">
    <source>
        <dbReference type="PROSITE" id="PS51857"/>
    </source>
</evidence>
<dbReference type="GO" id="GO:0003730">
    <property type="term" value="F:mRNA 3'-UTR binding"/>
    <property type="evidence" value="ECO:0007669"/>
    <property type="project" value="TreeGrafter"/>
</dbReference>
<accession>A0AAN9Y9C5</accession>
<dbReference type="SMART" id="SM00357">
    <property type="entry name" value="CSP"/>
    <property type="match status" value="1"/>
</dbReference>
<dbReference type="InterPro" id="IPR012340">
    <property type="entry name" value="NA-bd_OB-fold"/>
</dbReference>
<dbReference type="InterPro" id="IPR019844">
    <property type="entry name" value="CSD_CS"/>
</dbReference>
<dbReference type="PROSITE" id="PS00352">
    <property type="entry name" value="CSD_1"/>
    <property type="match status" value="1"/>
</dbReference>
<evidence type="ECO:0000256" key="1">
    <source>
        <dbReference type="ARBA" id="ARBA00022553"/>
    </source>
</evidence>
<dbReference type="SUPFAM" id="SSF50249">
    <property type="entry name" value="Nucleic acid-binding proteins"/>
    <property type="match status" value="1"/>
</dbReference>
<dbReference type="EMBL" id="JBBCAQ010000003">
    <property type="protein sequence ID" value="KAK7605043.1"/>
    <property type="molecule type" value="Genomic_DNA"/>
</dbReference>
<dbReference type="FunFam" id="2.40.50.140:FF:000086">
    <property type="entry name" value="Cold shock domain-containing protein C2"/>
    <property type="match status" value="1"/>
</dbReference>
<comment type="caution">
    <text evidence="3">The sequence shown here is derived from an EMBL/GenBank/DDBJ whole genome shotgun (WGS) entry which is preliminary data.</text>
</comment>
<name>A0AAN9Y9C5_9HEMI</name>
<dbReference type="AlphaFoldDB" id="A0AAN9Y9C5"/>
<keyword evidence="1" id="KW-0597">Phosphoprotein</keyword>
<protein>
    <recommendedName>
        <fullName evidence="2">CSD domain-containing protein</fullName>
    </recommendedName>
</protein>
<evidence type="ECO:0000313" key="3">
    <source>
        <dbReference type="EMBL" id="KAK7605043.1"/>
    </source>
</evidence>